<dbReference type="InterPro" id="IPR002885">
    <property type="entry name" value="PPR_rpt"/>
</dbReference>
<dbReference type="PANTHER" id="PTHR47926">
    <property type="entry name" value="PENTATRICOPEPTIDE REPEAT-CONTAINING PROTEIN"/>
    <property type="match status" value="1"/>
</dbReference>
<evidence type="ECO:0000313" key="3">
    <source>
        <dbReference type="EMBL" id="EFH54005.1"/>
    </source>
</evidence>
<dbReference type="Proteomes" id="UP000008694">
    <property type="component" value="Unassembled WGS sequence"/>
</dbReference>
<protein>
    <recommendedName>
        <fullName evidence="5">Pentatricopeptide repeat-containing protein</fullName>
    </recommendedName>
</protein>
<dbReference type="NCBIfam" id="TIGR00756">
    <property type="entry name" value="PPR"/>
    <property type="match status" value="2"/>
</dbReference>
<gene>
    <name evidence="3" type="ORF">ARALYDRAFT_906369</name>
</gene>
<accession>D7LTE9</accession>
<dbReference type="PROSITE" id="PS51375">
    <property type="entry name" value="PPR"/>
    <property type="match status" value="2"/>
</dbReference>
<feature type="repeat" description="PPR" evidence="2">
    <location>
        <begin position="156"/>
        <end position="190"/>
    </location>
</feature>
<keyword evidence="1" id="KW-0677">Repeat</keyword>
<dbReference type="GO" id="GO:0003723">
    <property type="term" value="F:RNA binding"/>
    <property type="evidence" value="ECO:0007669"/>
    <property type="project" value="InterPro"/>
</dbReference>
<evidence type="ECO:0008006" key="5">
    <source>
        <dbReference type="Google" id="ProtNLM"/>
    </source>
</evidence>
<keyword evidence="4" id="KW-1185">Reference proteome</keyword>
<dbReference type="eggNOG" id="KOG4197">
    <property type="taxonomic scope" value="Eukaryota"/>
</dbReference>
<dbReference type="Gene3D" id="1.25.40.10">
    <property type="entry name" value="Tetratricopeptide repeat domain"/>
    <property type="match status" value="2"/>
</dbReference>
<dbReference type="GO" id="GO:0009451">
    <property type="term" value="P:RNA modification"/>
    <property type="evidence" value="ECO:0007669"/>
    <property type="project" value="InterPro"/>
</dbReference>
<dbReference type="InterPro" id="IPR046960">
    <property type="entry name" value="PPR_At4g14850-like_plant"/>
</dbReference>
<sequence length="191" mass="20618">MPLNEVASSAVQLTRKCVSMALKQARQLHAIILTAGAGSASESPYANNNLISMYVRCGSLEQARKLFNKMPERNVVSYNALYSSESLKPNSSTFTSLVQVCTVLEDVLMGSLLHSHTIKLGFSGNVVVQTSVLGMYSSCGDLESARRIFDCVNGGDAVAWNTMIVGSLRNDKIEDGLVLFRSMLMSGVDPT</sequence>
<dbReference type="InterPro" id="IPR011990">
    <property type="entry name" value="TPR-like_helical_dom_sf"/>
</dbReference>
<proteinExistence type="predicted"/>
<evidence type="ECO:0000256" key="2">
    <source>
        <dbReference type="PROSITE-ProRule" id="PRU00708"/>
    </source>
</evidence>
<evidence type="ECO:0000256" key="1">
    <source>
        <dbReference type="ARBA" id="ARBA00022737"/>
    </source>
</evidence>
<name>D7LTE9_ARALL</name>
<feature type="repeat" description="PPR" evidence="2">
    <location>
        <begin position="43"/>
        <end position="77"/>
    </location>
</feature>
<dbReference type="Pfam" id="PF01535">
    <property type="entry name" value="PPR"/>
    <property type="match status" value="3"/>
</dbReference>
<dbReference type="Gramene" id="scaffold_502073.1">
    <property type="protein sequence ID" value="scaffold_502073.1"/>
    <property type="gene ID" value="scaffold_502073.1"/>
</dbReference>
<dbReference type="EMBL" id="GL348717">
    <property type="protein sequence ID" value="EFH54005.1"/>
    <property type="molecule type" value="Genomic_DNA"/>
</dbReference>
<dbReference type="HOGENOM" id="CLU_1423326_0_0_1"/>
<dbReference type="AlphaFoldDB" id="D7LTE9"/>
<evidence type="ECO:0000313" key="4">
    <source>
        <dbReference type="Proteomes" id="UP000008694"/>
    </source>
</evidence>
<organism evidence="4">
    <name type="scientific">Arabidopsis lyrata subsp. lyrata</name>
    <name type="common">Lyre-leaved rock-cress</name>
    <dbReference type="NCBI Taxonomy" id="81972"/>
    <lineage>
        <taxon>Eukaryota</taxon>
        <taxon>Viridiplantae</taxon>
        <taxon>Streptophyta</taxon>
        <taxon>Embryophyta</taxon>
        <taxon>Tracheophyta</taxon>
        <taxon>Spermatophyta</taxon>
        <taxon>Magnoliopsida</taxon>
        <taxon>eudicotyledons</taxon>
        <taxon>Gunneridae</taxon>
        <taxon>Pentapetalae</taxon>
        <taxon>rosids</taxon>
        <taxon>malvids</taxon>
        <taxon>Brassicales</taxon>
        <taxon>Brassicaceae</taxon>
        <taxon>Camelineae</taxon>
        <taxon>Arabidopsis</taxon>
    </lineage>
</organism>
<reference evidence="4" key="1">
    <citation type="journal article" date="2011" name="Nat. Genet.">
        <title>The Arabidopsis lyrata genome sequence and the basis of rapid genome size change.</title>
        <authorList>
            <person name="Hu T.T."/>
            <person name="Pattyn P."/>
            <person name="Bakker E.G."/>
            <person name="Cao J."/>
            <person name="Cheng J.-F."/>
            <person name="Clark R.M."/>
            <person name="Fahlgren N."/>
            <person name="Fawcett J.A."/>
            <person name="Grimwood J."/>
            <person name="Gundlach H."/>
            <person name="Haberer G."/>
            <person name="Hollister J.D."/>
            <person name="Ossowski S."/>
            <person name="Ottilar R.P."/>
            <person name="Salamov A.A."/>
            <person name="Schneeberger K."/>
            <person name="Spannagl M."/>
            <person name="Wang X."/>
            <person name="Yang L."/>
            <person name="Nasrallah M.E."/>
            <person name="Bergelson J."/>
            <person name="Carrington J.C."/>
            <person name="Gaut B.S."/>
            <person name="Schmutz J."/>
            <person name="Mayer K.F.X."/>
            <person name="Van de Peer Y."/>
            <person name="Grigoriev I.V."/>
            <person name="Nordborg M."/>
            <person name="Weigel D."/>
            <person name="Guo Y.-L."/>
        </authorList>
    </citation>
    <scope>NUCLEOTIDE SEQUENCE [LARGE SCALE GENOMIC DNA]</scope>
    <source>
        <strain evidence="4">cv. MN47</strain>
    </source>
</reference>